<keyword evidence="1" id="KW-0779">Telomere</keyword>
<keyword evidence="1" id="KW-0158">Chromosome</keyword>
<gene>
    <name evidence="3" type="primary">EST2</name>
    <name evidence="3" type="ORF">SLS55_009236</name>
</gene>
<dbReference type="PANTHER" id="PTHR12066">
    <property type="entry name" value="TELOMERASE REVERSE TRANSCRIPTASE"/>
    <property type="match status" value="1"/>
</dbReference>
<evidence type="ECO:0000313" key="3">
    <source>
        <dbReference type="EMBL" id="KAL0254713.1"/>
    </source>
</evidence>
<dbReference type="SUPFAM" id="SSF56672">
    <property type="entry name" value="DNA/RNA polymerases"/>
    <property type="match status" value="1"/>
</dbReference>
<dbReference type="Gene3D" id="1.10.357.90">
    <property type="match status" value="1"/>
</dbReference>
<evidence type="ECO:0000259" key="2">
    <source>
        <dbReference type="PROSITE" id="PS50878"/>
    </source>
</evidence>
<comment type="catalytic activity">
    <reaction evidence="1">
        <text>DNA(n) + a 2'-deoxyribonucleoside 5'-triphosphate = DNA(n+1) + diphosphate</text>
        <dbReference type="Rhea" id="RHEA:22508"/>
        <dbReference type="Rhea" id="RHEA-COMP:17339"/>
        <dbReference type="Rhea" id="RHEA-COMP:17340"/>
        <dbReference type="ChEBI" id="CHEBI:33019"/>
        <dbReference type="ChEBI" id="CHEBI:61560"/>
        <dbReference type="ChEBI" id="CHEBI:173112"/>
        <dbReference type="EC" id="2.7.7.49"/>
    </reaction>
</comment>
<dbReference type="RefSeq" id="XP_066628584.1">
    <property type="nucleotide sequence ID" value="XM_066780638.1"/>
</dbReference>
<dbReference type="GeneID" id="92013321"/>
<dbReference type="PRINTS" id="PR01365">
    <property type="entry name" value="TELOMERASERT"/>
</dbReference>
<dbReference type="InterPro" id="IPR000477">
    <property type="entry name" value="RT_dom"/>
</dbReference>
<dbReference type="Pfam" id="PF21399">
    <property type="entry name" value="TERT_C"/>
    <property type="match status" value="1"/>
</dbReference>
<proteinExistence type="inferred from homology"/>
<keyword evidence="1" id="KW-0460">Magnesium</keyword>
<comment type="subcellular location">
    <subcellularLocation>
        <location evidence="1">Nucleus</location>
    </subcellularLocation>
    <subcellularLocation>
        <location evidence="1">Chromosome</location>
        <location evidence="1">Telomere</location>
    </subcellularLocation>
</comment>
<keyword evidence="1 3" id="KW-0695">RNA-directed DNA polymerase</keyword>
<keyword evidence="1" id="KW-0479">Metal-binding</keyword>
<dbReference type="GO" id="GO:0003964">
    <property type="term" value="F:RNA-directed DNA polymerase activity"/>
    <property type="evidence" value="ECO:0007669"/>
    <property type="project" value="UniProtKB-KW"/>
</dbReference>
<dbReference type="InterPro" id="IPR049139">
    <property type="entry name" value="TERT_C"/>
</dbReference>
<keyword evidence="1" id="KW-0539">Nucleus</keyword>
<dbReference type="PROSITE" id="PS50878">
    <property type="entry name" value="RT_POL"/>
    <property type="match status" value="1"/>
</dbReference>
<dbReference type="PANTHER" id="PTHR12066:SF0">
    <property type="entry name" value="TELOMERASE REVERSE TRANSCRIPTASE"/>
    <property type="match status" value="1"/>
</dbReference>
<keyword evidence="1" id="KW-0548">Nucleotidyltransferase</keyword>
<dbReference type="CDD" id="cd01648">
    <property type="entry name" value="TERT"/>
    <property type="match status" value="1"/>
</dbReference>
<dbReference type="EC" id="2.7.7.49" evidence="1"/>
<dbReference type="Gene3D" id="3.30.70.2630">
    <property type="match status" value="1"/>
</dbReference>
<protein>
    <recommendedName>
        <fullName evidence="1">Telomerase reverse transcriptase</fullName>
        <ecNumber evidence="1">2.7.7.49</ecNumber>
    </recommendedName>
    <alternativeName>
        <fullName evidence="1">Telomerase catalytic subunit</fullName>
    </alternativeName>
</protein>
<dbReference type="Proteomes" id="UP001430584">
    <property type="component" value="Unassembled WGS sequence"/>
</dbReference>
<comment type="similarity">
    <text evidence="1">Belongs to the reverse transcriptase family. Telomerase subfamily.</text>
</comment>
<dbReference type="InterPro" id="IPR003545">
    <property type="entry name" value="Telomerase_RT"/>
</dbReference>
<dbReference type="Pfam" id="PF00078">
    <property type="entry name" value="RVT_1"/>
    <property type="match status" value="1"/>
</dbReference>
<sequence>MEKPLYFVKVDVKSCFDTIPQKRLLNTIKALLSLEDYRVRRHVEVNAVVPYRYSNNIGSAAKPVKRYLAQARDTGDRRDFAEFLRRQLRIKSRSSTVFVDSVVEQKQSKEEVMRLLTEHVERNIVKIGKKFYRQKTGIPQGSVLSSLLCSFFYAELEADLLSFLRPDRSVLLRLIDDSLLITTERQHAERFLRVMHAGSEDYGVGITKDKTLLNFTCSVDGTEVPRLPSLTSFPYCGTLINTGNLNISKDFRPKAPRELRNGLTVEFSKLPGQTFHRKTLNALKIQLHAMLLDTSLNLESTVLGNLYRCFADAARKCFEYLKCLPAQKRNNDGLLIKTVHDVAALASATMRRKREGRKAAAWQGYQCEVSRRHTQWLCYRAFQSVFQRKQTKHALLLRWLAARGAAGKPRGAAERAALAQAVSA</sequence>
<comment type="caution">
    <text evidence="3">The sequence shown here is derived from an EMBL/GenBank/DDBJ whole genome shotgun (WGS) entry which is preliminary data.</text>
</comment>
<reference evidence="3 4" key="1">
    <citation type="submission" date="2024-02" db="EMBL/GenBank/DDBJ databases">
        <title>De novo assembly and annotation of 12 fungi associated with fruit tree decline syndrome in Ontario, Canada.</title>
        <authorList>
            <person name="Sulman M."/>
            <person name="Ellouze W."/>
            <person name="Ilyukhin E."/>
        </authorList>
    </citation>
    <scope>NUCLEOTIDE SEQUENCE [LARGE SCALE GENOMIC DNA]</scope>
    <source>
        <strain evidence="3 4">FDS-637</strain>
    </source>
</reference>
<keyword evidence="4" id="KW-1185">Reference proteome</keyword>
<dbReference type="EMBL" id="JAJVCZ030000010">
    <property type="protein sequence ID" value="KAL0254713.1"/>
    <property type="molecule type" value="Genomic_DNA"/>
</dbReference>
<organism evidence="3 4">
    <name type="scientific">Diplodia seriata</name>
    <dbReference type="NCBI Taxonomy" id="420778"/>
    <lineage>
        <taxon>Eukaryota</taxon>
        <taxon>Fungi</taxon>
        <taxon>Dikarya</taxon>
        <taxon>Ascomycota</taxon>
        <taxon>Pezizomycotina</taxon>
        <taxon>Dothideomycetes</taxon>
        <taxon>Dothideomycetes incertae sedis</taxon>
        <taxon>Botryosphaeriales</taxon>
        <taxon>Botryosphaeriaceae</taxon>
        <taxon>Diplodia</taxon>
    </lineage>
</organism>
<comment type="function">
    <text evidence="1">Telomerase is a ribonucleoprotein enzyme essential for the replication of chromosome termini in most eukaryotes. It elongates telomeres. It is a reverse transcriptase that adds simple sequence repeats to chromosome ends by copying a template sequence within the RNA component of the enzyme.</text>
</comment>
<feature type="domain" description="Reverse transcriptase" evidence="2">
    <location>
        <begin position="1"/>
        <end position="240"/>
    </location>
</feature>
<name>A0ABR3C249_9PEZI</name>
<evidence type="ECO:0000256" key="1">
    <source>
        <dbReference type="RuleBase" id="RU365061"/>
    </source>
</evidence>
<dbReference type="InterPro" id="IPR043502">
    <property type="entry name" value="DNA/RNA_pol_sf"/>
</dbReference>
<keyword evidence="1" id="KW-0808">Transferase</keyword>
<accession>A0ABR3C249</accession>
<evidence type="ECO:0000313" key="4">
    <source>
        <dbReference type="Proteomes" id="UP001430584"/>
    </source>
</evidence>